<accession>G7E6A4</accession>
<proteinExistence type="predicted"/>
<evidence type="ECO:0000256" key="1">
    <source>
        <dbReference type="SAM" id="SignalP"/>
    </source>
</evidence>
<evidence type="ECO:0000313" key="2">
    <source>
        <dbReference type="EMBL" id="GAA98364.1"/>
    </source>
</evidence>
<feature type="chain" id="PRO_5003492433" evidence="1">
    <location>
        <begin position="22"/>
        <end position="60"/>
    </location>
</feature>
<keyword evidence="1" id="KW-0732">Signal</keyword>
<evidence type="ECO:0000313" key="3">
    <source>
        <dbReference type="Proteomes" id="UP000009131"/>
    </source>
</evidence>
<gene>
    <name evidence="2" type="primary">Mo05050</name>
    <name evidence="2" type="ORF">E5Q_05050</name>
</gene>
<keyword evidence="3" id="KW-1185">Reference proteome</keyword>
<dbReference type="HOGENOM" id="CLU_2979622_0_0_1"/>
<feature type="signal peptide" evidence="1">
    <location>
        <begin position="1"/>
        <end position="21"/>
    </location>
</feature>
<dbReference type="EMBL" id="BABT02000150">
    <property type="protein sequence ID" value="GAA98364.1"/>
    <property type="molecule type" value="Genomic_DNA"/>
</dbReference>
<dbReference type="Proteomes" id="UP000009131">
    <property type="component" value="Unassembled WGS sequence"/>
</dbReference>
<organism evidence="2 3">
    <name type="scientific">Mixia osmundae (strain CBS 9802 / IAM 14324 / JCM 22182 / KY 12970)</name>
    <dbReference type="NCBI Taxonomy" id="764103"/>
    <lineage>
        <taxon>Eukaryota</taxon>
        <taxon>Fungi</taxon>
        <taxon>Dikarya</taxon>
        <taxon>Basidiomycota</taxon>
        <taxon>Pucciniomycotina</taxon>
        <taxon>Mixiomycetes</taxon>
        <taxon>Mixiales</taxon>
        <taxon>Mixiaceae</taxon>
        <taxon>Mixia</taxon>
    </lineage>
</organism>
<dbReference type="InParanoid" id="G7E6A4"/>
<sequence>MSSIKKTVLIALCLVVGLASASPVALSQPEAESAVKADRVTVRVTFAATTMSLFAASEGI</sequence>
<protein>
    <submittedName>
        <fullName evidence="2">Uncharacterized protein</fullName>
    </submittedName>
</protein>
<comment type="caution">
    <text evidence="2">The sequence shown here is derived from an EMBL/GenBank/DDBJ whole genome shotgun (WGS) entry which is preliminary data.</text>
</comment>
<name>G7E6A4_MIXOS</name>
<reference evidence="2 3" key="1">
    <citation type="journal article" date="2011" name="J. Gen. Appl. Microbiol.">
        <title>Draft genome sequencing of the enigmatic basidiomycete Mixia osmundae.</title>
        <authorList>
            <person name="Nishida H."/>
            <person name="Nagatsuka Y."/>
            <person name="Sugiyama J."/>
        </authorList>
    </citation>
    <scope>NUCLEOTIDE SEQUENCE [LARGE SCALE GENOMIC DNA]</scope>
    <source>
        <strain evidence="3">CBS 9802 / IAM 14324 / JCM 22182 / KY 12970</strain>
    </source>
</reference>
<dbReference type="AlphaFoldDB" id="G7E6A4"/>
<reference evidence="2 3" key="2">
    <citation type="journal article" date="2012" name="Open Biol.">
        <title>Characteristics of nucleosomes and linker DNA regions on the genome of the basidiomycete Mixia osmundae revealed by mono- and dinucleosome mapping.</title>
        <authorList>
            <person name="Nishida H."/>
            <person name="Kondo S."/>
            <person name="Matsumoto T."/>
            <person name="Suzuki Y."/>
            <person name="Yoshikawa H."/>
            <person name="Taylor T.D."/>
            <person name="Sugiyama J."/>
        </authorList>
    </citation>
    <scope>NUCLEOTIDE SEQUENCE [LARGE SCALE GENOMIC DNA]</scope>
    <source>
        <strain evidence="3">CBS 9802 / IAM 14324 / JCM 22182 / KY 12970</strain>
    </source>
</reference>